<dbReference type="Pfam" id="PF09769">
    <property type="entry name" value="ApoO"/>
    <property type="match status" value="1"/>
</dbReference>
<accession>A0A1G4JF12</accession>
<dbReference type="GO" id="GO:0042407">
    <property type="term" value="P:cristae formation"/>
    <property type="evidence" value="ECO:0007669"/>
    <property type="project" value="InterPro"/>
</dbReference>
<dbReference type="PANTHER" id="PTHR28268:SF1">
    <property type="entry name" value="MICOS SUBUNIT MIC26"/>
    <property type="match status" value="1"/>
</dbReference>
<organism evidence="3 4">
    <name type="scientific">Lachancea meyersii CBS 8951</name>
    <dbReference type="NCBI Taxonomy" id="1266667"/>
    <lineage>
        <taxon>Eukaryota</taxon>
        <taxon>Fungi</taxon>
        <taxon>Dikarya</taxon>
        <taxon>Ascomycota</taxon>
        <taxon>Saccharomycotina</taxon>
        <taxon>Saccharomycetes</taxon>
        <taxon>Saccharomycetales</taxon>
        <taxon>Saccharomycetaceae</taxon>
        <taxon>Lachancea</taxon>
    </lineage>
</organism>
<comment type="subcellular location">
    <subcellularLocation>
        <location evidence="1">Mitochondrion inner membrane</location>
    </subcellularLocation>
</comment>
<comment type="subunit">
    <text evidence="1">Component of the mitochondrial contact site and cristae organizing system (MICOS) complex.</text>
</comment>
<keyword evidence="1" id="KW-0472">Membrane</keyword>
<evidence type="ECO:0000313" key="3">
    <source>
        <dbReference type="EMBL" id="SCU88842.1"/>
    </source>
</evidence>
<keyword evidence="1" id="KW-0496">Mitochondrion</keyword>
<dbReference type="InterPro" id="IPR019166">
    <property type="entry name" value="MIC26/MIC27"/>
</dbReference>
<protein>
    <recommendedName>
        <fullName evidence="1">MICOS complex subunit</fullName>
    </recommendedName>
</protein>
<comment type="function">
    <text evidence="1">Component of the MICOS complex, a large protein complex of the mitochondrial inner membrane that plays crucial roles in the maintenance of crista junctions, inner membrane architecture, and formation of contact sites to the outer membrane.</text>
</comment>
<keyword evidence="4" id="KW-1185">Reference proteome</keyword>
<dbReference type="EMBL" id="LT598481">
    <property type="protein sequence ID" value="SCU88842.1"/>
    <property type="molecule type" value="Genomic_DNA"/>
</dbReference>
<dbReference type="PANTHER" id="PTHR28268">
    <property type="entry name" value="MICOS SUBUNIT MIC26"/>
    <property type="match status" value="1"/>
</dbReference>
<gene>
    <name evidence="3" type="ORF">LAME_0E01332G</name>
</gene>
<dbReference type="InterPro" id="IPR033181">
    <property type="entry name" value="Mic26_fungi"/>
</dbReference>
<sequence length="230" mass="25212">MAPNFYRPVDFVGETVIPPETGSVLSSSAKEAAPSHDGKNSLSHRAAEVIGDNQLLDGISLRSPTYLTTFFNSWRTRLSSTVNAVNTTIDEKSRKYYNHEKRLTSTIANLHSDPREELVPGFTYTLVAAMSGSVLTRNKNILARITAPLVLGTLCYSYVLPKTASNTFDLLFDLEKQAFPAAAQGQLALYTNCKNGLQKTVTFTENASKFVSGTVSKTTHLIKEWTGLNV</sequence>
<evidence type="ECO:0000256" key="1">
    <source>
        <dbReference type="RuleBase" id="RU363021"/>
    </source>
</evidence>
<dbReference type="GO" id="GO:0061617">
    <property type="term" value="C:MICOS complex"/>
    <property type="evidence" value="ECO:0007669"/>
    <property type="project" value="UniProtKB-UniRule"/>
</dbReference>
<dbReference type="OrthoDB" id="2399148at2759"/>
<feature type="region of interest" description="Disordered" evidence="2">
    <location>
        <begin position="22"/>
        <end position="42"/>
    </location>
</feature>
<evidence type="ECO:0000256" key="2">
    <source>
        <dbReference type="SAM" id="MobiDB-lite"/>
    </source>
</evidence>
<dbReference type="Proteomes" id="UP000191144">
    <property type="component" value="Chromosome E"/>
</dbReference>
<dbReference type="GO" id="GO:0044284">
    <property type="term" value="C:mitochondrial crista junction"/>
    <property type="evidence" value="ECO:0007669"/>
    <property type="project" value="TreeGrafter"/>
</dbReference>
<proteinExistence type="predicted"/>
<reference evidence="4" key="1">
    <citation type="submission" date="2016-03" db="EMBL/GenBank/DDBJ databases">
        <authorList>
            <person name="Devillers Hugo."/>
        </authorList>
    </citation>
    <scope>NUCLEOTIDE SEQUENCE [LARGE SCALE GENOMIC DNA]</scope>
</reference>
<dbReference type="AlphaFoldDB" id="A0A1G4JF12"/>
<keyword evidence="1" id="KW-0999">Mitochondrion inner membrane</keyword>
<name>A0A1G4JF12_9SACH</name>
<evidence type="ECO:0000313" key="4">
    <source>
        <dbReference type="Proteomes" id="UP000191144"/>
    </source>
</evidence>